<dbReference type="PANTHER" id="PTHR30097:SF4">
    <property type="entry name" value="SLR6042 PROTEIN"/>
    <property type="match status" value="1"/>
</dbReference>
<dbReference type="InterPro" id="IPR058647">
    <property type="entry name" value="BSH_CzcB-like"/>
</dbReference>
<gene>
    <name evidence="8" type="ORF">GCM10023185_00540</name>
</gene>
<dbReference type="EMBL" id="BAABGZ010000003">
    <property type="protein sequence ID" value="GAA4346247.1"/>
    <property type="molecule type" value="Genomic_DNA"/>
</dbReference>
<feature type="chain" id="PRO_5045864559" description="Efflux RND transporter periplasmic adaptor subunit" evidence="5">
    <location>
        <begin position="29"/>
        <end position="374"/>
    </location>
</feature>
<dbReference type="InterPro" id="IPR058649">
    <property type="entry name" value="CzcB_C"/>
</dbReference>
<feature type="signal peptide" evidence="5">
    <location>
        <begin position="1"/>
        <end position="28"/>
    </location>
</feature>
<evidence type="ECO:0000313" key="9">
    <source>
        <dbReference type="Proteomes" id="UP001501153"/>
    </source>
</evidence>
<dbReference type="Proteomes" id="UP001501153">
    <property type="component" value="Unassembled WGS sequence"/>
</dbReference>
<evidence type="ECO:0000256" key="5">
    <source>
        <dbReference type="SAM" id="SignalP"/>
    </source>
</evidence>
<comment type="similarity">
    <text evidence="1">Belongs to the membrane fusion protein (MFP) (TC 8.A.1) family.</text>
</comment>
<dbReference type="PANTHER" id="PTHR30097">
    <property type="entry name" value="CATION EFFLUX SYSTEM PROTEIN CUSB"/>
    <property type="match status" value="1"/>
</dbReference>
<evidence type="ECO:0008006" key="10">
    <source>
        <dbReference type="Google" id="ProtNLM"/>
    </source>
</evidence>
<dbReference type="RefSeq" id="WP_345232709.1">
    <property type="nucleotide sequence ID" value="NZ_BAABGZ010000003.1"/>
</dbReference>
<dbReference type="SUPFAM" id="SSF111369">
    <property type="entry name" value="HlyD-like secretion proteins"/>
    <property type="match status" value="1"/>
</dbReference>
<organism evidence="8 9">
    <name type="scientific">Hymenobacter saemangeumensis</name>
    <dbReference type="NCBI Taxonomy" id="1084522"/>
    <lineage>
        <taxon>Bacteria</taxon>
        <taxon>Pseudomonadati</taxon>
        <taxon>Bacteroidota</taxon>
        <taxon>Cytophagia</taxon>
        <taxon>Cytophagales</taxon>
        <taxon>Hymenobacteraceae</taxon>
        <taxon>Hymenobacter</taxon>
    </lineage>
</organism>
<proteinExistence type="inferred from homology"/>
<evidence type="ECO:0000259" key="6">
    <source>
        <dbReference type="Pfam" id="PF25973"/>
    </source>
</evidence>
<feature type="domain" description="CzcB-like C-terminal circularly permuted SH3-like" evidence="7">
    <location>
        <begin position="307"/>
        <end position="368"/>
    </location>
</feature>
<feature type="coiled-coil region" evidence="3">
    <location>
        <begin position="137"/>
        <end position="186"/>
    </location>
</feature>
<reference evidence="9" key="1">
    <citation type="journal article" date="2019" name="Int. J. Syst. Evol. Microbiol.">
        <title>The Global Catalogue of Microorganisms (GCM) 10K type strain sequencing project: providing services to taxonomists for standard genome sequencing and annotation.</title>
        <authorList>
            <consortium name="The Broad Institute Genomics Platform"/>
            <consortium name="The Broad Institute Genome Sequencing Center for Infectious Disease"/>
            <person name="Wu L."/>
            <person name="Ma J."/>
        </authorList>
    </citation>
    <scope>NUCLEOTIDE SEQUENCE [LARGE SCALE GENOMIC DNA]</scope>
    <source>
        <strain evidence="9">JCM 17923</strain>
    </source>
</reference>
<evidence type="ECO:0000313" key="8">
    <source>
        <dbReference type="EMBL" id="GAA4346247.1"/>
    </source>
</evidence>
<dbReference type="Gene3D" id="2.40.50.100">
    <property type="match status" value="1"/>
</dbReference>
<dbReference type="InterPro" id="IPR051909">
    <property type="entry name" value="MFP_Cation_Efflux"/>
</dbReference>
<evidence type="ECO:0000256" key="4">
    <source>
        <dbReference type="SAM" id="MobiDB-lite"/>
    </source>
</evidence>
<dbReference type="Gene3D" id="2.40.420.20">
    <property type="match status" value="1"/>
</dbReference>
<keyword evidence="9" id="KW-1185">Reference proteome</keyword>
<feature type="region of interest" description="Disordered" evidence="4">
    <location>
        <begin position="27"/>
        <end position="49"/>
    </location>
</feature>
<accession>A0ABP8HWV3</accession>
<dbReference type="Gene3D" id="2.40.30.170">
    <property type="match status" value="1"/>
</dbReference>
<evidence type="ECO:0000256" key="1">
    <source>
        <dbReference type="ARBA" id="ARBA00009477"/>
    </source>
</evidence>
<feature type="compositionally biased region" description="Low complexity" evidence="4">
    <location>
        <begin position="38"/>
        <end position="48"/>
    </location>
</feature>
<evidence type="ECO:0000259" key="7">
    <source>
        <dbReference type="Pfam" id="PF25975"/>
    </source>
</evidence>
<keyword evidence="2" id="KW-0813">Transport</keyword>
<comment type="caution">
    <text evidence="8">The sequence shown here is derived from an EMBL/GenBank/DDBJ whole genome shotgun (WGS) entry which is preliminary data.</text>
</comment>
<protein>
    <recommendedName>
        <fullName evidence="10">Efflux RND transporter periplasmic adaptor subunit</fullName>
    </recommendedName>
</protein>
<evidence type="ECO:0000256" key="3">
    <source>
        <dbReference type="SAM" id="Coils"/>
    </source>
</evidence>
<name>A0ABP8HWV3_9BACT</name>
<keyword evidence="3" id="KW-0175">Coiled coil</keyword>
<dbReference type="NCBIfam" id="TIGR01730">
    <property type="entry name" value="RND_mfp"/>
    <property type="match status" value="1"/>
</dbReference>
<dbReference type="Pfam" id="PF25975">
    <property type="entry name" value="CzcB_C"/>
    <property type="match status" value="1"/>
</dbReference>
<evidence type="ECO:0000256" key="2">
    <source>
        <dbReference type="ARBA" id="ARBA00022448"/>
    </source>
</evidence>
<dbReference type="Pfam" id="PF25973">
    <property type="entry name" value="BSH_CzcB"/>
    <property type="match status" value="1"/>
</dbReference>
<dbReference type="InterPro" id="IPR006143">
    <property type="entry name" value="RND_pump_MFP"/>
</dbReference>
<feature type="domain" description="CzcB-like barrel-sandwich hybrid" evidence="6">
    <location>
        <begin position="93"/>
        <end position="221"/>
    </location>
</feature>
<sequence length="374" mass="39342">MTTATKALTALALTGLLATLLPTPRPLAAHGGDDHGAAAKPAASGGAPDEVLMPKESQFLFEIRTQRVQTDTLLTRSTLLGQVTAAPGGEGRIVAPQTGRLASVSVRVGQQVQAGQVLAVLDQTLAATEQIGLATERANAQAELRAAEQDYRRLQSIADIAARKDVVAAELRLRQARQNVAIQTQQAGRRVTLTAPVSGTVDVFTLAPGQQVNQGDELMRVINPSKLYVQAQVFAADLSTVGEAARFVVEGLQGEGAVPARLVSFSNVVNPVNQARQLILAVDGRTALRPGQSVNVRVQTSGGKAQLTVPTAAVTDINGKPAVFVHTAPEVFKLRFVQPGPADAQQTAFLGGLQPGERVVTQHAYQLKSVYLSQ</sequence>
<keyword evidence="5" id="KW-0732">Signal</keyword>